<evidence type="ECO:0000313" key="2">
    <source>
        <dbReference type="EMBL" id="CAF4882448.1"/>
    </source>
</evidence>
<dbReference type="InterPro" id="IPR000007">
    <property type="entry name" value="Tubby_C"/>
</dbReference>
<dbReference type="SUPFAM" id="SSF54518">
    <property type="entry name" value="Tubby C-terminal domain-like"/>
    <property type="match status" value="1"/>
</dbReference>
<gene>
    <name evidence="2" type="ORF">BYL167_LOCUS51394</name>
    <name evidence="3" type="ORF">GIL414_LOCUS59983</name>
</gene>
<evidence type="ECO:0000313" key="3">
    <source>
        <dbReference type="EMBL" id="CAF5051390.1"/>
    </source>
</evidence>
<dbReference type="EMBL" id="CAJOBH010162180">
    <property type="protein sequence ID" value="CAF4882448.1"/>
    <property type="molecule type" value="Genomic_DNA"/>
</dbReference>
<feature type="non-terminal residue" evidence="3">
    <location>
        <position position="1"/>
    </location>
</feature>
<dbReference type="Pfam" id="PF01167">
    <property type="entry name" value="Tub"/>
    <property type="match status" value="1"/>
</dbReference>
<proteinExistence type="predicted"/>
<reference evidence="3" key="1">
    <citation type="submission" date="2021-02" db="EMBL/GenBank/DDBJ databases">
        <authorList>
            <person name="Nowell W R."/>
        </authorList>
    </citation>
    <scope>NUCLEOTIDE SEQUENCE</scope>
</reference>
<protein>
    <recommendedName>
        <fullName evidence="1">Tubby C-terminal domain-containing protein</fullName>
    </recommendedName>
</protein>
<dbReference type="Proteomes" id="UP000681967">
    <property type="component" value="Unassembled WGS sequence"/>
</dbReference>
<evidence type="ECO:0000313" key="4">
    <source>
        <dbReference type="Proteomes" id="UP000681720"/>
    </source>
</evidence>
<feature type="domain" description="Tubby C-terminal" evidence="1">
    <location>
        <begin position="1"/>
        <end position="50"/>
    </location>
</feature>
<dbReference type="InterPro" id="IPR025659">
    <property type="entry name" value="Tubby-like_C"/>
</dbReference>
<dbReference type="Gene3D" id="3.20.90.10">
    <property type="entry name" value="Tubby Protein, Chain A"/>
    <property type="match status" value="1"/>
</dbReference>
<evidence type="ECO:0000259" key="1">
    <source>
        <dbReference type="Pfam" id="PF01167"/>
    </source>
</evidence>
<dbReference type="Proteomes" id="UP000681720">
    <property type="component" value="Unassembled WGS sequence"/>
</dbReference>
<name>A0A8S3E3J5_9BILA</name>
<sequence length="50" mass="5936">MTIIIPGMSSDHHRVEVRPKDNSESLIERWKHNDMSNLLELHNKSPIWNE</sequence>
<dbReference type="AlphaFoldDB" id="A0A8S3E3J5"/>
<comment type="caution">
    <text evidence="3">The sequence shown here is derived from an EMBL/GenBank/DDBJ whole genome shotgun (WGS) entry which is preliminary data.</text>
</comment>
<organism evidence="3 4">
    <name type="scientific">Rotaria magnacalcarata</name>
    <dbReference type="NCBI Taxonomy" id="392030"/>
    <lineage>
        <taxon>Eukaryota</taxon>
        <taxon>Metazoa</taxon>
        <taxon>Spiralia</taxon>
        <taxon>Gnathifera</taxon>
        <taxon>Rotifera</taxon>
        <taxon>Eurotatoria</taxon>
        <taxon>Bdelloidea</taxon>
        <taxon>Philodinida</taxon>
        <taxon>Philodinidae</taxon>
        <taxon>Rotaria</taxon>
    </lineage>
</organism>
<dbReference type="EMBL" id="CAJOBJ010229404">
    <property type="protein sequence ID" value="CAF5051390.1"/>
    <property type="molecule type" value="Genomic_DNA"/>
</dbReference>
<accession>A0A8S3E3J5</accession>